<keyword evidence="3" id="KW-1185">Reference proteome</keyword>
<dbReference type="Proteomes" id="UP000664132">
    <property type="component" value="Unassembled WGS sequence"/>
</dbReference>
<dbReference type="AlphaFoldDB" id="A0A8H7TJL9"/>
<comment type="caution">
    <text evidence="2">The sequence shown here is derived from an EMBL/GenBank/DDBJ whole genome shotgun (WGS) entry which is preliminary data.</text>
</comment>
<organism evidence="2 3">
    <name type="scientific">Cadophora malorum</name>
    <dbReference type="NCBI Taxonomy" id="108018"/>
    <lineage>
        <taxon>Eukaryota</taxon>
        <taxon>Fungi</taxon>
        <taxon>Dikarya</taxon>
        <taxon>Ascomycota</taxon>
        <taxon>Pezizomycotina</taxon>
        <taxon>Leotiomycetes</taxon>
        <taxon>Helotiales</taxon>
        <taxon>Ploettnerulaceae</taxon>
        <taxon>Cadophora</taxon>
    </lineage>
</organism>
<proteinExistence type="predicted"/>
<dbReference type="EMBL" id="JAFJYH010000093">
    <property type="protein sequence ID" value="KAG4419993.1"/>
    <property type="molecule type" value="Genomic_DNA"/>
</dbReference>
<evidence type="ECO:0000313" key="3">
    <source>
        <dbReference type="Proteomes" id="UP000664132"/>
    </source>
</evidence>
<protein>
    <submittedName>
        <fullName evidence="2">Uncharacterized protein</fullName>
    </submittedName>
</protein>
<feature type="region of interest" description="Disordered" evidence="1">
    <location>
        <begin position="1"/>
        <end position="34"/>
    </location>
</feature>
<evidence type="ECO:0000313" key="2">
    <source>
        <dbReference type="EMBL" id="KAG4419993.1"/>
    </source>
</evidence>
<gene>
    <name evidence="2" type="ORF">IFR04_006844</name>
</gene>
<evidence type="ECO:0000256" key="1">
    <source>
        <dbReference type="SAM" id="MobiDB-lite"/>
    </source>
</evidence>
<accession>A0A8H7TJL9</accession>
<reference evidence="2" key="1">
    <citation type="submission" date="2021-02" db="EMBL/GenBank/DDBJ databases">
        <title>Genome sequence Cadophora malorum strain M34.</title>
        <authorList>
            <person name="Stefanovic E."/>
            <person name="Vu D."/>
            <person name="Scully C."/>
            <person name="Dijksterhuis J."/>
            <person name="Roader J."/>
            <person name="Houbraken J."/>
        </authorList>
    </citation>
    <scope>NUCLEOTIDE SEQUENCE</scope>
    <source>
        <strain evidence="2">M34</strain>
    </source>
</reference>
<name>A0A8H7TJL9_9HELO</name>
<sequence length="548" mass="60888">MPPRIKGKGKAPIPVPNLDSPLNQSPTAYDSEEKGRNLKKWDSIMEQVKVVKSQGPVRIKPLRLRDIARLPRRRSLRGKHKIMDDGKVRINISNPADPNDSATFMLDAGTYSDIVSKEIGNFIFTICERFPCDPSEIPKAFAIIIIDAAVMLASASHPVGQIDVPMPRFKKSLREPPEHGCYATTIKCFDEGGQGFALKISVESTHMNTAKTVQIPAIYRWVTARDGLHQVASIPGPGDLASQGLDVQRAHAQALAVCQHLAITYEGASGTMETIKNQVNLSKTSFFGSKVWSSARGGVYAGGNLWIVQPGVVAVGQPRPYIRIYPSAAVKRDVSRLPYIEIKSALGVRIVSTLEVMLESFLSNEDMRTAWRRACIEADKENMRIDNDELPELRTGRCPLSPHEEGRHVCQGCLQDNQCQDFALVAEVGCMLCPSCQVTKPSVLDRNISYHAGEHSRLRTRLDVAIKQDDLAVPYKSSPKERAQRVGAILNQICEKQAVLDVTEEGHKYRDAYVDQIVPEHGKSSHHISKPRAAKLGLRLEIYEHRWR</sequence>